<proteinExistence type="predicted"/>
<reference evidence="1 2" key="1">
    <citation type="submission" date="2018-05" db="EMBL/GenBank/DDBJ databases">
        <title>Genomic Encyclopedia of Type Strains, Phase III (KMG-III): the genomes of soil and plant-associated and newly described type strains.</title>
        <authorList>
            <person name="Whitman W."/>
        </authorList>
    </citation>
    <scope>NUCLEOTIDE SEQUENCE [LARGE SCALE GENOMIC DNA]</scope>
    <source>
        <strain evidence="1 2">CECT 5696</strain>
    </source>
</reference>
<dbReference type="EMBL" id="QGTQ01000044">
    <property type="protein sequence ID" value="PWV90259.1"/>
    <property type="molecule type" value="Genomic_DNA"/>
</dbReference>
<keyword evidence="2" id="KW-1185">Reference proteome</keyword>
<gene>
    <name evidence="1" type="ORF">DFQ01_14435</name>
</gene>
<dbReference type="Pfam" id="PF25209">
    <property type="entry name" value="Phage_capsid_4"/>
    <property type="match status" value="1"/>
</dbReference>
<evidence type="ECO:0000313" key="2">
    <source>
        <dbReference type="Proteomes" id="UP000246635"/>
    </source>
</evidence>
<organism evidence="1 2">
    <name type="scientific">Paenibacillus cellulosilyticus</name>
    <dbReference type="NCBI Taxonomy" id="375489"/>
    <lineage>
        <taxon>Bacteria</taxon>
        <taxon>Bacillati</taxon>
        <taxon>Bacillota</taxon>
        <taxon>Bacilli</taxon>
        <taxon>Bacillales</taxon>
        <taxon>Paenibacillaceae</taxon>
        <taxon>Paenibacillus</taxon>
    </lineage>
</organism>
<name>A0A2V2YE45_9BACL</name>
<comment type="caution">
    <text evidence="1">The sequence shown here is derived from an EMBL/GenBank/DDBJ whole genome shotgun (WGS) entry which is preliminary data.</text>
</comment>
<dbReference type="Proteomes" id="UP000246635">
    <property type="component" value="Unassembled WGS sequence"/>
</dbReference>
<protein>
    <submittedName>
        <fullName evidence="1">Uncharacterized protein</fullName>
    </submittedName>
</protein>
<dbReference type="AlphaFoldDB" id="A0A2V2YE45"/>
<sequence>MKMNRSNFGELLTPVHKKVFFDEFDGLEKQYPGFTTVYDMNKKDDSFPHMGALGMWDQNSEGNTINESEINQGDTATLTAQRFDQGYSVTWELVRDDLYNVMKGLGQNGSAAGLAYGLQARMELDAANVINNGFGNVGYDGVSLFNDNHPLIDSSAAGDNLTTGALTPDNLKAGMTLMRNQVNPAGLKIMARAKELLTGPDLEFTGKEITQSTLQAYEESNTKNVIQGVVPKVYDYITGSKWVLRDPRFQNITLGWRDKPTFDSYQLPKTVDWFYYGYARYSVGYVHWMGLVGSQG</sequence>
<dbReference type="OrthoDB" id="9804833at2"/>
<dbReference type="RefSeq" id="WP_110047459.1">
    <property type="nucleotide sequence ID" value="NZ_CP054610.1"/>
</dbReference>
<accession>A0A2V2YE45</accession>
<evidence type="ECO:0000313" key="1">
    <source>
        <dbReference type="EMBL" id="PWV90259.1"/>
    </source>
</evidence>